<dbReference type="InterPro" id="IPR019734">
    <property type="entry name" value="TPR_rpt"/>
</dbReference>
<gene>
    <name evidence="3" type="ORF">FYJ29_10205</name>
</gene>
<evidence type="ECO:0000313" key="4">
    <source>
        <dbReference type="Proteomes" id="UP000483362"/>
    </source>
</evidence>
<organism evidence="3 4">
    <name type="scientific">Sodaliphilus pleomorphus</name>
    <dbReference type="NCBI Taxonomy" id="2606626"/>
    <lineage>
        <taxon>Bacteria</taxon>
        <taxon>Pseudomonadati</taxon>
        <taxon>Bacteroidota</taxon>
        <taxon>Bacteroidia</taxon>
        <taxon>Bacteroidales</taxon>
        <taxon>Muribaculaceae</taxon>
        <taxon>Sodaliphilus</taxon>
    </lineage>
</organism>
<keyword evidence="2" id="KW-0732">Signal</keyword>
<feature type="repeat" description="TPR" evidence="1">
    <location>
        <begin position="427"/>
        <end position="460"/>
    </location>
</feature>
<dbReference type="SMART" id="SM00028">
    <property type="entry name" value="TPR"/>
    <property type="match status" value="7"/>
</dbReference>
<sequence length="582" mass="66015">MHSSRNILLCLLAALVVLPLLAATRAKSTPSESDRRKAQYIFLEAERQKQDDNVEAFFDLTRYAHAVDPTNTAISYYYGYCLLSMHDVTKDEFQQGVSLMRQHVDAHPGDYYESMLYSDANLAIDQVQEALRVIKQLAAQNPGKPEILIREADCYNRLKDYRNAIAVYDSLESTQGRSVQLAVRKVHAYQALGDTAGALGEMHSLLATAPRNAEYNIAMASMLQQFGQNDSALYYLDCAQKYEPDNGQTYLAKAQYYNLTGDSVNYDKQIYLALTSKELDVDSKEGVLADYARHLLMSRDSSQRVATLFNVLLEQHPHEPTIRSLYSEYLVAKQDYKGAAEQLGYELDMDPTDAKAWHKLMLINMMDENYPAAIKAAKRALELNPDSIELYRYIAPAYFEMKQYDKALDTYDAALEKCDSNDFELRSDLTGGKGDVYFAMGDTLMAFDTYEKSLAINPDNTGILNNYAYFLAECDSDLSKAESMSGRAVNASPNNSTFLDTYAWVFFKEKNYDMALFYIKSAIDNDDSDNADLYQHYGAILYATGKVDEAVAQWKKALEMNPDEKLKELLNREINDKTYYEK</sequence>
<keyword evidence="1" id="KW-0802">TPR repeat</keyword>
<comment type="caution">
    <text evidence="3">The sequence shown here is derived from an EMBL/GenBank/DDBJ whole genome shotgun (WGS) entry which is preliminary data.</text>
</comment>
<evidence type="ECO:0000313" key="3">
    <source>
        <dbReference type="EMBL" id="MSS18125.1"/>
    </source>
</evidence>
<proteinExistence type="predicted"/>
<keyword evidence="4" id="KW-1185">Reference proteome</keyword>
<feature type="repeat" description="TPR" evidence="1">
    <location>
        <begin position="531"/>
        <end position="564"/>
    </location>
</feature>
<dbReference type="Pfam" id="PF13432">
    <property type="entry name" value="TPR_16"/>
    <property type="match status" value="1"/>
</dbReference>
<evidence type="ECO:0000256" key="2">
    <source>
        <dbReference type="SAM" id="SignalP"/>
    </source>
</evidence>
<reference evidence="3 4" key="1">
    <citation type="submission" date="2019-08" db="EMBL/GenBank/DDBJ databases">
        <title>In-depth cultivation of the pig gut microbiome towards novel bacterial diversity and tailored functional studies.</title>
        <authorList>
            <person name="Wylensek D."/>
            <person name="Hitch T.C.A."/>
            <person name="Clavel T."/>
        </authorList>
    </citation>
    <scope>NUCLEOTIDE SEQUENCE [LARGE SCALE GENOMIC DNA]</scope>
    <source>
        <strain evidence="3 4">Oil-RF-744-WCA-WT-10</strain>
    </source>
</reference>
<evidence type="ECO:0000256" key="1">
    <source>
        <dbReference type="PROSITE-ProRule" id="PRU00339"/>
    </source>
</evidence>
<feature type="repeat" description="TPR" evidence="1">
    <location>
        <begin position="388"/>
        <end position="421"/>
    </location>
</feature>
<dbReference type="Pfam" id="PF13181">
    <property type="entry name" value="TPR_8"/>
    <property type="match status" value="2"/>
</dbReference>
<dbReference type="PANTHER" id="PTHR12558:SF13">
    <property type="entry name" value="CELL DIVISION CYCLE PROTEIN 27 HOMOLOG"/>
    <property type="match status" value="1"/>
</dbReference>
<dbReference type="PROSITE" id="PS50293">
    <property type="entry name" value="TPR_REGION"/>
    <property type="match status" value="1"/>
</dbReference>
<feature type="signal peptide" evidence="2">
    <location>
        <begin position="1"/>
        <end position="22"/>
    </location>
</feature>
<dbReference type="Pfam" id="PF14559">
    <property type="entry name" value="TPR_19"/>
    <property type="match status" value="1"/>
</dbReference>
<dbReference type="AlphaFoldDB" id="A0A6L5XEC6"/>
<dbReference type="PANTHER" id="PTHR12558">
    <property type="entry name" value="CELL DIVISION CYCLE 16,23,27"/>
    <property type="match status" value="1"/>
</dbReference>
<name>A0A6L5XEC6_9BACT</name>
<dbReference type="EMBL" id="VULT01000016">
    <property type="protein sequence ID" value="MSS18125.1"/>
    <property type="molecule type" value="Genomic_DNA"/>
</dbReference>
<protein>
    <submittedName>
        <fullName evidence="3">Tetratricopeptide repeat protein</fullName>
    </submittedName>
</protein>
<dbReference type="Proteomes" id="UP000483362">
    <property type="component" value="Unassembled WGS sequence"/>
</dbReference>
<feature type="repeat" description="TPR" evidence="1">
    <location>
        <begin position="354"/>
        <end position="387"/>
    </location>
</feature>
<accession>A0A6L5XEC6</accession>
<dbReference type="InterPro" id="IPR011990">
    <property type="entry name" value="TPR-like_helical_dom_sf"/>
</dbReference>
<dbReference type="Gene3D" id="1.25.40.10">
    <property type="entry name" value="Tetratricopeptide repeat domain"/>
    <property type="match status" value="3"/>
</dbReference>
<dbReference type="PROSITE" id="PS50005">
    <property type="entry name" value="TPR"/>
    <property type="match status" value="4"/>
</dbReference>
<feature type="chain" id="PRO_5026822207" evidence="2">
    <location>
        <begin position="23"/>
        <end position="582"/>
    </location>
</feature>
<dbReference type="RefSeq" id="WP_154327067.1">
    <property type="nucleotide sequence ID" value="NZ_CP045696.1"/>
</dbReference>
<dbReference type="SUPFAM" id="SSF48452">
    <property type="entry name" value="TPR-like"/>
    <property type="match status" value="3"/>
</dbReference>